<sequence length="412" mass="44079">MIDVNLIGAPAFSVRKMGDDFAYTGINRRMTELTGLCGQRMVGLSPSLCLPAAMAEAVTARYRRCLEERQAIESEAFNDLPGGGRWWHITLTPELDASGRASSLLGVITDITDRKIAERDQREAETRMALAMDVLDGGFWHLDIATGEMEVTPKLAGLVAAQAVDRMSWAAFTAGIHADDAAVLDLGPLLRGELDGATVEYRVENPRGGTRWFRSRRRLLRSAAGVPERVMGAVLDITEQRRLEEGFAREARTDALTGLANRRGFEASADGFLSEAGAGGRGFGLIVLDLDRFKAINDLHGHAAGDLVLRELAARLRRVVRPDDVVARLGGDEFAILVADVAGGALPYLAQRLVLAAQLPVATPDGELSVGVSIGVARSVAGDGAISDIAARADRALYDVKLAGRGAWKLAA</sequence>
<dbReference type="AlphaFoldDB" id="A0A4Q2UBB4"/>
<dbReference type="CDD" id="cd01949">
    <property type="entry name" value="GGDEF"/>
    <property type="match status" value="1"/>
</dbReference>
<name>A0A4Q2UBB4_9HYPH</name>
<dbReference type="Pfam" id="PF00990">
    <property type="entry name" value="GGDEF"/>
    <property type="match status" value="1"/>
</dbReference>
<dbReference type="InterPro" id="IPR035965">
    <property type="entry name" value="PAS-like_dom_sf"/>
</dbReference>
<dbReference type="Pfam" id="PF08448">
    <property type="entry name" value="PAS_4"/>
    <property type="match status" value="1"/>
</dbReference>
<dbReference type="PROSITE" id="PS50113">
    <property type="entry name" value="PAC"/>
    <property type="match status" value="2"/>
</dbReference>
<evidence type="ECO:0000313" key="3">
    <source>
        <dbReference type="EMBL" id="RYC33328.1"/>
    </source>
</evidence>
<accession>A0A4Q2UBB4</accession>
<dbReference type="SMART" id="SM00267">
    <property type="entry name" value="GGDEF"/>
    <property type="match status" value="1"/>
</dbReference>
<dbReference type="CDD" id="cd00130">
    <property type="entry name" value="PAS"/>
    <property type="match status" value="1"/>
</dbReference>
<dbReference type="InterPro" id="IPR029787">
    <property type="entry name" value="Nucleotide_cyclase"/>
</dbReference>
<dbReference type="SUPFAM" id="SSF55785">
    <property type="entry name" value="PYP-like sensor domain (PAS domain)"/>
    <property type="match status" value="2"/>
</dbReference>
<reference evidence="3 4" key="2">
    <citation type="submission" date="2019-02" db="EMBL/GenBank/DDBJ databases">
        <title>'Lichenibacterium ramalinii' gen. nov. sp. nov., 'Lichenibacterium minor' gen. nov. sp. nov.</title>
        <authorList>
            <person name="Pankratov T."/>
        </authorList>
    </citation>
    <scope>NUCLEOTIDE SEQUENCE [LARGE SCALE GENOMIC DNA]</scope>
    <source>
        <strain evidence="3 4">RmlP026</strain>
    </source>
</reference>
<evidence type="ECO:0000259" key="1">
    <source>
        <dbReference type="PROSITE" id="PS50113"/>
    </source>
</evidence>
<feature type="domain" description="GGDEF" evidence="2">
    <location>
        <begin position="281"/>
        <end position="412"/>
    </location>
</feature>
<dbReference type="Gene3D" id="3.30.450.20">
    <property type="entry name" value="PAS domain"/>
    <property type="match status" value="2"/>
</dbReference>
<comment type="caution">
    <text evidence="3">The sequence shown here is derived from an EMBL/GenBank/DDBJ whole genome shotgun (WGS) entry which is preliminary data.</text>
</comment>
<reference evidence="3 4" key="1">
    <citation type="submission" date="2018-12" db="EMBL/GenBank/DDBJ databases">
        <authorList>
            <person name="Grouzdev D.S."/>
            <person name="Krutkina M.S."/>
        </authorList>
    </citation>
    <scope>NUCLEOTIDE SEQUENCE [LARGE SCALE GENOMIC DNA]</scope>
    <source>
        <strain evidence="3 4">RmlP026</strain>
    </source>
</reference>
<feature type="domain" description="PAC" evidence="1">
    <location>
        <begin position="197"/>
        <end position="249"/>
    </location>
</feature>
<dbReference type="Gene3D" id="3.30.70.270">
    <property type="match status" value="1"/>
</dbReference>
<dbReference type="InterPro" id="IPR000014">
    <property type="entry name" value="PAS"/>
</dbReference>
<dbReference type="InterPro" id="IPR013656">
    <property type="entry name" value="PAS_4"/>
</dbReference>
<dbReference type="SMART" id="SM00086">
    <property type="entry name" value="PAC"/>
    <property type="match status" value="2"/>
</dbReference>
<proteinExistence type="predicted"/>
<dbReference type="RefSeq" id="WP_129223111.1">
    <property type="nucleotide sequence ID" value="NZ_QYBB01000002.1"/>
</dbReference>
<dbReference type="NCBIfam" id="TIGR00254">
    <property type="entry name" value="GGDEF"/>
    <property type="match status" value="1"/>
</dbReference>
<dbReference type="NCBIfam" id="TIGR00229">
    <property type="entry name" value="sensory_box"/>
    <property type="match status" value="1"/>
</dbReference>
<dbReference type="PANTHER" id="PTHR44757:SF2">
    <property type="entry name" value="BIOFILM ARCHITECTURE MAINTENANCE PROTEIN MBAA"/>
    <property type="match status" value="1"/>
</dbReference>
<feature type="domain" description="PAC" evidence="1">
    <location>
        <begin position="70"/>
        <end position="123"/>
    </location>
</feature>
<dbReference type="InterPro" id="IPR000700">
    <property type="entry name" value="PAS-assoc_C"/>
</dbReference>
<dbReference type="SUPFAM" id="SSF55073">
    <property type="entry name" value="Nucleotide cyclase"/>
    <property type="match status" value="1"/>
</dbReference>
<dbReference type="EMBL" id="QYBB01000002">
    <property type="protein sequence ID" value="RYC33328.1"/>
    <property type="molecule type" value="Genomic_DNA"/>
</dbReference>
<dbReference type="Gene3D" id="2.10.70.100">
    <property type="match status" value="1"/>
</dbReference>
<dbReference type="InterPro" id="IPR001610">
    <property type="entry name" value="PAC"/>
</dbReference>
<evidence type="ECO:0000313" key="4">
    <source>
        <dbReference type="Proteomes" id="UP000290759"/>
    </source>
</evidence>
<dbReference type="InterPro" id="IPR000160">
    <property type="entry name" value="GGDEF_dom"/>
</dbReference>
<evidence type="ECO:0000259" key="2">
    <source>
        <dbReference type="PROSITE" id="PS50887"/>
    </source>
</evidence>
<dbReference type="PROSITE" id="PS50887">
    <property type="entry name" value="GGDEF"/>
    <property type="match status" value="1"/>
</dbReference>
<protein>
    <submittedName>
        <fullName evidence="3">Sensor domain-containing diguanylate cyclase</fullName>
    </submittedName>
</protein>
<dbReference type="PANTHER" id="PTHR44757">
    <property type="entry name" value="DIGUANYLATE CYCLASE DGCP"/>
    <property type="match status" value="1"/>
</dbReference>
<dbReference type="InterPro" id="IPR052155">
    <property type="entry name" value="Biofilm_reg_signaling"/>
</dbReference>
<dbReference type="OrthoDB" id="9812260at2"/>
<organism evidence="3 4">
    <name type="scientific">Lichenibacterium minor</name>
    <dbReference type="NCBI Taxonomy" id="2316528"/>
    <lineage>
        <taxon>Bacteria</taxon>
        <taxon>Pseudomonadati</taxon>
        <taxon>Pseudomonadota</taxon>
        <taxon>Alphaproteobacteria</taxon>
        <taxon>Hyphomicrobiales</taxon>
        <taxon>Lichenihabitantaceae</taxon>
        <taxon>Lichenibacterium</taxon>
    </lineage>
</organism>
<gene>
    <name evidence="3" type="ORF">D3273_02315</name>
</gene>
<dbReference type="InterPro" id="IPR043128">
    <property type="entry name" value="Rev_trsase/Diguanyl_cyclase"/>
</dbReference>
<keyword evidence="4" id="KW-1185">Reference proteome</keyword>
<dbReference type="Proteomes" id="UP000290759">
    <property type="component" value="Unassembled WGS sequence"/>
</dbReference>